<keyword evidence="5" id="KW-1185">Reference proteome</keyword>
<comment type="caution">
    <text evidence="4">The sequence shown here is derived from an EMBL/GenBank/DDBJ whole genome shotgun (WGS) entry which is preliminary data.</text>
</comment>
<proteinExistence type="predicted"/>
<dbReference type="SUPFAM" id="SSF48150">
    <property type="entry name" value="DNA-glycosylase"/>
    <property type="match status" value="1"/>
</dbReference>
<sequence length="335" mass="36028">MTAPAQRRPGGAPDGAVREWVPGRPVDLYGTLGTLTRGGGDPCHRRDGSGGLFRATLTPDGPGLLHLRVVPALAVVRAQAWGPGADWLLDGVPDLLGGRDCDDETGHGAFRPRPEHPVLVQAWRSRPGWRTPRSRAVLEAMVGAAVEQVVTGLEARRSLRALVRLHGCPAPGAPAREGGPAEGMMVPPTPQQWAQVPTWEWLRAGVEGRRSAVVVRAARVAGRLEATLERTHGEVEPVLRSLPGVGRWTAAEVRQRAHGDPDAFSFDDYHVAKNVSWALTGEVLDDDGCAEVIACYAGHRYRVQRLLELAGATRPRRGPRMTLQTHTPSATSGRS</sequence>
<evidence type="ECO:0000256" key="3">
    <source>
        <dbReference type="SAM" id="MobiDB-lite"/>
    </source>
</evidence>
<dbReference type="PANTHER" id="PTHR43003">
    <property type="entry name" value="DNA-3-METHYLADENINE GLYCOSYLASE"/>
    <property type="match status" value="1"/>
</dbReference>
<reference evidence="5" key="1">
    <citation type="journal article" date="2019" name="Int. J. Syst. Evol. Microbiol.">
        <title>The Global Catalogue of Microorganisms (GCM) 10K type strain sequencing project: providing services to taxonomists for standard genome sequencing and annotation.</title>
        <authorList>
            <consortium name="The Broad Institute Genomics Platform"/>
            <consortium name="The Broad Institute Genome Sequencing Center for Infectious Disease"/>
            <person name="Wu L."/>
            <person name="Ma J."/>
        </authorList>
    </citation>
    <scope>NUCLEOTIDE SEQUENCE [LARGE SCALE GENOMIC DNA]</scope>
    <source>
        <strain evidence="5">NCAIM B.02333</strain>
    </source>
</reference>
<evidence type="ECO:0000313" key="4">
    <source>
        <dbReference type="EMBL" id="MFC3687773.1"/>
    </source>
</evidence>
<dbReference type="Gene3D" id="1.10.340.30">
    <property type="entry name" value="Hypothetical protein, domain 2"/>
    <property type="match status" value="1"/>
</dbReference>
<feature type="region of interest" description="Disordered" evidence="3">
    <location>
        <begin position="314"/>
        <end position="335"/>
    </location>
</feature>
<dbReference type="RefSeq" id="WP_340295719.1">
    <property type="nucleotide sequence ID" value="NZ_JBBEOI010000288.1"/>
</dbReference>
<evidence type="ECO:0000256" key="2">
    <source>
        <dbReference type="ARBA" id="ARBA00023204"/>
    </source>
</evidence>
<accession>A0ABV7WEY8</accession>
<gene>
    <name evidence="4" type="ORF">ACFOLH_05390</name>
</gene>
<evidence type="ECO:0000256" key="1">
    <source>
        <dbReference type="ARBA" id="ARBA00022763"/>
    </source>
</evidence>
<evidence type="ECO:0000313" key="5">
    <source>
        <dbReference type="Proteomes" id="UP001595685"/>
    </source>
</evidence>
<dbReference type="InterPro" id="IPR011257">
    <property type="entry name" value="DNA_glycosylase"/>
</dbReference>
<dbReference type="EMBL" id="JBHRWW010000003">
    <property type="protein sequence ID" value="MFC3687773.1"/>
    <property type="molecule type" value="Genomic_DNA"/>
</dbReference>
<name>A0ABV7WEY8_9MICO</name>
<dbReference type="PANTHER" id="PTHR43003:SF6">
    <property type="entry name" value="DNA GLYCOSYLASE"/>
    <property type="match status" value="1"/>
</dbReference>
<keyword evidence="2" id="KW-0234">DNA repair</keyword>
<dbReference type="InterPro" id="IPR051912">
    <property type="entry name" value="Alkylbase_DNA_Glycosylase/TA"/>
</dbReference>
<keyword evidence="1" id="KW-0227">DNA damage</keyword>
<protein>
    <submittedName>
        <fullName evidence="4">DNA-3-methyladenine glycosylase family protein</fullName>
    </submittedName>
</protein>
<dbReference type="Proteomes" id="UP001595685">
    <property type="component" value="Unassembled WGS sequence"/>
</dbReference>
<feature type="compositionally biased region" description="Polar residues" evidence="3">
    <location>
        <begin position="322"/>
        <end position="335"/>
    </location>
</feature>
<organism evidence="4 5">
    <name type="scientific">Aquipuribacter hungaricus</name>
    <dbReference type="NCBI Taxonomy" id="545624"/>
    <lineage>
        <taxon>Bacteria</taxon>
        <taxon>Bacillati</taxon>
        <taxon>Actinomycetota</taxon>
        <taxon>Actinomycetes</taxon>
        <taxon>Micrococcales</taxon>
        <taxon>Intrasporangiaceae</taxon>
        <taxon>Aquipuribacter</taxon>
    </lineage>
</organism>